<name>A0ABT3SIY3_9MYCO</name>
<sequence length="306" mass="32196">MTRGESPQGVIAGVDGSACSTTAVQWAAHDAELRGVPLTLVYVVAPIILAAEPWPEVTAPAEYTQWQEDEADQALARAREAALAASALSAEQVSTEILHGPIVSTLVDLSDSADLFVVGCRGQGAVSRALLGSVSSGLVHHAHCPVAVIHEETPPTAATAGAPVIVGIDGSACSEYATEIAFDEASRRGVDLVAMHAWSDMGPIDFASVNWAPIEWRNIKVAEEEVLAERLAGWRERYPDVTVHRHVVCDRPTPRLLERAQSAQLIVVGSHGRGGFEGMLLGSVGAAIVNSALIPVIVARTRSAKS</sequence>
<comment type="similarity">
    <text evidence="1">Belongs to the universal stress protein A family.</text>
</comment>
<dbReference type="InterPro" id="IPR006016">
    <property type="entry name" value="UspA"/>
</dbReference>
<dbReference type="InterPro" id="IPR014729">
    <property type="entry name" value="Rossmann-like_a/b/a_fold"/>
</dbReference>
<protein>
    <submittedName>
        <fullName evidence="3">Universal stress protein</fullName>
    </submittedName>
</protein>
<evidence type="ECO:0000313" key="4">
    <source>
        <dbReference type="Proteomes" id="UP001300745"/>
    </source>
</evidence>
<dbReference type="Pfam" id="PF00582">
    <property type="entry name" value="Usp"/>
    <property type="match status" value="2"/>
</dbReference>
<feature type="domain" description="UspA" evidence="2">
    <location>
        <begin position="164"/>
        <end position="300"/>
    </location>
</feature>
<dbReference type="SUPFAM" id="SSF52402">
    <property type="entry name" value="Adenine nucleotide alpha hydrolases-like"/>
    <property type="match status" value="2"/>
</dbReference>
<comment type="caution">
    <text evidence="3">The sequence shown here is derived from an EMBL/GenBank/DDBJ whole genome shotgun (WGS) entry which is preliminary data.</text>
</comment>
<dbReference type="RefSeq" id="WP_265998859.1">
    <property type="nucleotide sequence ID" value="NZ_JAPJDN010000020.1"/>
</dbReference>
<dbReference type="CDD" id="cd23661">
    <property type="entry name" value="USP_Rv2623_repeat2"/>
    <property type="match status" value="1"/>
</dbReference>
<proteinExistence type="inferred from homology"/>
<dbReference type="InterPro" id="IPR006015">
    <property type="entry name" value="Universal_stress_UspA"/>
</dbReference>
<dbReference type="Gene3D" id="3.40.50.620">
    <property type="entry name" value="HUPs"/>
    <property type="match status" value="2"/>
</dbReference>
<dbReference type="CDD" id="cd23944">
    <property type="entry name" value="USP_Rv2623_repeat1"/>
    <property type="match status" value="1"/>
</dbReference>
<keyword evidence="4" id="KW-1185">Reference proteome</keyword>
<accession>A0ABT3SIY3</accession>
<dbReference type="EMBL" id="JAPJDO010000020">
    <property type="protein sequence ID" value="MCX2939084.1"/>
    <property type="molecule type" value="Genomic_DNA"/>
</dbReference>
<organism evidence="3 4">
    <name type="scientific">Mycobacterium pinniadriaticum</name>
    <dbReference type="NCBI Taxonomy" id="2994102"/>
    <lineage>
        <taxon>Bacteria</taxon>
        <taxon>Bacillati</taxon>
        <taxon>Actinomycetota</taxon>
        <taxon>Actinomycetes</taxon>
        <taxon>Mycobacteriales</taxon>
        <taxon>Mycobacteriaceae</taxon>
        <taxon>Mycobacterium</taxon>
    </lineage>
</organism>
<evidence type="ECO:0000313" key="3">
    <source>
        <dbReference type="EMBL" id="MCX2939084.1"/>
    </source>
</evidence>
<dbReference type="PANTHER" id="PTHR46268:SF6">
    <property type="entry name" value="UNIVERSAL STRESS PROTEIN UP12"/>
    <property type="match status" value="1"/>
</dbReference>
<gene>
    <name evidence="3" type="ORF">ORI27_20510</name>
</gene>
<dbReference type="PRINTS" id="PR01438">
    <property type="entry name" value="UNVRSLSTRESS"/>
</dbReference>
<dbReference type="PANTHER" id="PTHR46268">
    <property type="entry name" value="STRESS RESPONSE PROTEIN NHAX"/>
    <property type="match status" value="1"/>
</dbReference>
<evidence type="ECO:0000256" key="1">
    <source>
        <dbReference type="ARBA" id="ARBA00008791"/>
    </source>
</evidence>
<feature type="domain" description="UspA" evidence="2">
    <location>
        <begin position="10"/>
        <end position="150"/>
    </location>
</feature>
<dbReference type="Proteomes" id="UP001300745">
    <property type="component" value="Unassembled WGS sequence"/>
</dbReference>
<reference evidence="3 4" key="1">
    <citation type="submission" date="2022-11" db="EMBL/GenBank/DDBJ databases">
        <title>Mycobacterium sp. nov.</title>
        <authorList>
            <person name="Papic B."/>
            <person name="Spicic S."/>
            <person name="Duvnjak S."/>
        </authorList>
    </citation>
    <scope>NUCLEOTIDE SEQUENCE [LARGE SCALE GENOMIC DNA]</scope>
    <source>
        <strain evidence="3 4">CVI_P4</strain>
    </source>
</reference>
<evidence type="ECO:0000259" key="2">
    <source>
        <dbReference type="Pfam" id="PF00582"/>
    </source>
</evidence>